<proteinExistence type="predicted"/>
<dbReference type="PROSITE" id="PS51257">
    <property type="entry name" value="PROKAR_LIPOPROTEIN"/>
    <property type="match status" value="1"/>
</dbReference>
<keyword evidence="2" id="KW-0732">Signal</keyword>
<name>A0A5R9J6X3_9PROT</name>
<evidence type="ECO:0000313" key="3">
    <source>
        <dbReference type="EMBL" id="TLU73370.1"/>
    </source>
</evidence>
<comment type="caution">
    <text evidence="3">The sequence shown here is derived from an EMBL/GenBank/DDBJ whole genome shotgun (WGS) entry which is preliminary data.</text>
</comment>
<gene>
    <name evidence="3" type="ORF">FE263_08220</name>
</gene>
<dbReference type="EMBL" id="VCDI01000002">
    <property type="protein sequence ID" value="TLU73370.1"/>
    <property type="molecule type" value="Genomic_DNA"/>
</dbReference>
<evidence type="ECO:0000256" key="2">
    <source>
        <dbReference type="SAM" id="SignalP"/>
    </source>
</evidence>
<feature type="region of interest" description="Disordered" evidence="1">
    <location>
        <begin position="43"/>
        <end position="74"/>
    </location>
</feature>
<reference evidence="3 4" key="1">
    <citation type="submission" date="2019-05" db="EMBL/GenBank/DDBJ databases">
        <authorList>
            <person name="Pankratov T."/>
            <person name="Grouzdev D."/>
        </authorList>
    </citation>
    <scope>NUCLEOTIDE SEQUENCE [LARGE SCALE GENOMIC DNA]</scope>
    <source>
        <strain evidence="3 4">KEBCLARHB70R</strain>
    </source>
</reference>
<feature type="compositionally biased region" description="Gly residues" evidence="1">
    <location>
        <begin position="46"/>
        <end position="74"/>
    </location>
</feature>
<organism evidence="3 4">
    <name type="scientific">Lichenicoccus roseus</name>
    <dbReference type="NCBI Taxonomy" id="2683649"/>
    <lineage>
        <taxon>Bacteria</taxon>
        <taxon>Pseudomonadati</taxon>
        <taxon>Pseudomonadota</taxon>
        <taxon>Alphaproteobacteria</taxon>
        <taxon>Acetobacterales</taxon>
        <taxon>Acetobacteraceae</taxon>
        <taxon>Lichenicoccus</taxon>
    </lineage>
</organism>
<feature type="signal peptide" evidence="2">
    <location>
        <begin position="1"/>
        <end position="19"/>
    </location>
</feature>
<dbReference type="AlphaFoldDB" id="A0A5R9J6X3"/>
<sequence>MKMPLAILACLALTIGLCACGPLPPGSEPAPMIIHDSGPATPDYLGNGGMGPGGANGGMGMEGGIQAGGGPALP</sequence>
<evidence type="ECO:0000256" key="1">
    <source>
        <dbReference type="SAM" id="MobiDB-lite"/>
    </source>
</evidence>
<dbReference type="Proteomes" id="UP000305654">
    <property type="component" value="Unassembled WGS sequence"/>
</dbReference>
<evidence type="ECO:0000313" key="4">
    <source>
        <dbReference type="Proteomes" id="UP000305654"/>
    </source>
</evidence>
<dbReference type="RefSeq" id="WP_138325450.1">
    <property type="nucleotide sequence ID" value="NZ_VCDI01000002.1"/>
</dbReference>
<evidence type="ECO:0008006" key="5">
    <source>
        <dbReference type="Google" id="ProtNLM"/>
    </source>
</evidence>
<accession>A0A5R9J6X3</accession>
<feature type="chain" id="PRO_5024332931" description="Lipoprotein" evidence="2">
    <location>
        <begin position="20"/>
        <end position="74"/>
    </location>
</feature>
<protein>
    <recommendedName>
        <fullName evidence="5">Lipoprotein</fullName>
    </recommendedName>
</protein>
<keyword evidence="4" id="KW-1185">Reference proteome</keyword>